<evidence type="ECO:0000256" key="12">
    <source>
        <dbReference type="ARBA" id="ARBA00025078"/>
    </source>
</evidence>
<keyword evidence="8 13" id="KW-0653">Protein transport</keyword>
<reference evidence="15" key="1">
    <citation type="journal article" date="2014" name="Int. J. Syst. Evol. Microbiol.">
        <title>Complete genome sequence of Corynebacterium casei LMG S-19264T (=DSM 44701T), isolated from a smear-ripened cheese.</title>
        <authorList>
            <consortium name="US DOE Joint Genome Institute (JGI-PGF)"/>
            <person name="Walter F."/>
            <person name="Albersmeier A."/>
            <person name="Kalinowski J."/>
            <person name="Ruckert C."/>
        </authorList>
    </citation>
    <scope>NUCLEOTIDE SEQUENCE</scope>
    <source>
        <strain evidence="15">KCTC 42590</strain>
    </source>
</reference>
<keyword evidence="15" id="KW-0966">Cell projection</keyword>
<gene>
    <name evidence="13 15" type="primary">flhB</name>
    <name evidence="15" type="ORF">GCM10017044_22670</name>
</gene>
<evidence type="ECO:0000256" key="11">
    <source>
        <dbReference type="ARBA" id="ARBA00023225"/>
    </source>
</evidence>
<dbReference type="PANTHER" id="PTHR30531:SF12">
    <property type="entry name" value="FLAGELLAR BIOSYNTHETIC PROTEIN FLHB"/>
    <property type="match status" value="1"/>
</dbReference>
<keyword evidence="5 13" id="KW-1003">Cell membrane</keyword>
<dbReference type="SUPFAM" id="SSF160544">
    <property type="entry name" value="EscU C-terminal domain-like"/>
    <property type="match status" value="1"/>
</dbReference>
<dbReference type="EMBL" id="BNCI01000002">
    <property type="protein sequence ID" value="GHF27094.1"/>
    <property type="molecule type" value="Genomic_DNA"/>
</dbReference>
<organism evidence="15 16">
    <name type="scientific">Kordiimonas sediminis</name>
    <dbReference type="NCBI Taxonomy" id="1735581"/>
    <lineage>
        <taxon>Bacteria</taxon>
        <taxon>Pseudomonadati</taxon>
        <taxon>Pseudomonadota</taxon>
        <taxon>Alphaproteobacteria</taxon>
        <taxon>Kordiimonadales</taxon>
        <taxon>Kordiimonadaceae</taxon>
        <taxon>Kordiimonas</taxon>
    </lineage>
</organism>
<dbReference type="NCBIfam" id="TIGR00328">
    <property type="entry name" value="flhB"/>
    <property type="match status" value="1"/>
</dbReference>
<accession>A0A919AWS3</accession>
<feature type="region of interest" description="Disordered" evidence="14">
    <location>
        <begin position="1"/>
        <end position="25"/>
    </location>
</feature>
<keyword evidence="6 13" id="KW-0812">Transmembrane</keyword>
<evidence type="ECO:0000256" key="14">
    <source>
        <dbReference type="SAM" id="MobiDB-lite"/>
    </source>
</evidence>
<evidence type="ECO:0000313" key="15">
    <source>
        <dbReference type="EMBL" id="GHF27094.1"/>
    </source>
</evidence>
<evidence type="ECO:0000256" key="13">
    <source>
        <dbReference type="RuleBase" id="RU364091"/>
    </source>
</evidence>
<evidence type="ECO:0000256" key="4">
    <source>
        <dbReference type="ARBA" id="ARBA00022448"/>
    </source>
</evidence>
<evidence type="ECO:0000256" key="8">
    <source>
        <dbReference type="ARBA" id="ARBA00022927"/>
    </source>
</evidence>
<dbReference type="InterPro" id="IPR029025">
    <property type="entry name" value="T3SS_substrate_exporter_C"/>
</dbReference>
<keyword evidence="11 13" id="KW-1006">Bacterial flagellum protein export</keyword>
<dbReference type="RefSeq" id="WP_191253039.1">
    <property type="nucleotide sequence ID" value="NZ_BNCI01000002.1"/>
</dbReference>
<proteinExistence type="inferred from homology"/>
<dbReference type="GO" id="GO:0005886">
    <property type="term" value="C:plasma membrane"/>
    <property type="evidence" value="ECO:0007669"/>
    <property type="project" value="UniProtKB-SubCell"/>
</dbReference>
<dbReference type="GO" id="GO:0044780">
    <property type="term" value="P:bacterial-type flagellum assembly"/>
    <property type="evidence" value="ECO:0007669"/>
    <property type="project" value="InterPro"/>
</dbReference>
<dbReference type="PRINTS" id="PR00950">
    <property type="entry name" value="TYPE3IMSPROT"/>
</dbReference>
<sequence length="356" mass="39848">MADEDDSQKTEEPTPKKLQEALDKGQVPTSQEFKTWAMLLVATILLASSGSYIAESIAVPLGGFLANIHDMSVEDTSIENPMQILVWQIFIVMMIPFAAFVVGGILGNRIQHPAVFTFEKMKPKMNKISPLGGLKRLFSTRTLVEGAKIIAKLITVLAVLFAIVWPQRDMLDTMMMVPLTDVLEIILTIAIQLFGGVLAVMTVIAAIDFSYQKFQHHKQLRMSKQEIKDEYKQTDGDPMVKARLRQIRSERSRQRMMAAVPEADVVITNPTHYAIAVQYKHLEMEVPKVVAKGVDTVALKIREVAEEHKITIVENPPLARALYATVEVDDEIPPDHYKAVAEVIGYVMKLKRAGLR</sequence>
<protein>
    <recommendedName>
        <fullName evidence="3 13">Flagellar biosynthetic protein FlhB</fullName>
    </recommendedName>
</protein>
<dbReference type="Proteomes" id="UP000630923">
    <property type="component" value="Unassembled WGS sequence"/>
</dbReference>
<comment type="function">
    <text evidence="12 13">Required for formation of the rod structure in the basal body of the flagellar apparatus. Together with FliI and FliH, may constitute the export apparatus of flagellin.</text>
</comment>
<dbReference type="Gene3D" id="3.40.1690.10">
    <property type="entry name" value="secretion proteins EscU"/>
    <property type="match status" value="1"/>
</dbReference>
<evidence type="ECO:0000256" key="6">
    <source>
        <dbReference type="ARBA" id="ARBA00022692"/>
    </source>
</evidence>
<feature type="transmembrane region" description="Helical" evidence="13">
    <location>
        <begin position="185"/>
        <end position="211"/>
    </location>
</feature>
<keyword evidence="15" id="KW-0282">Flagellum</keyword>
<name>A0A919AWS3_9PROT</name>
<comment type="similarity">
    <text evidence="2 13">Belongs to the type III secretion exporter family.</text>
</comment>
<evidence type="ECO:0000256" key="1">
    <source>
        <dbReference type="ARBA" id="ARBA00004651"/>
    </source>
</evidence>
<evidence type="ECO:0000256" key="10">
    <source>
        <dbReference type="ARBA" id="ARBA00023136"/>
    </source>
</evidence>
<feature type="transmembrane region" description="Helical" evidence="13">
    <location>
        <begin position="85"/>
        <end position="106"/>
    </location>
</feature>
<dbReference type="Gene3D" id="6.10.250.2080">
    <property type="match status" value="1"/>
</dbReference>
<reference evidence="15" key="2">
    <citation type="submission" date="2020-09" db="EMBL/GenBank/DDBJ databases">
        <authorList>
            <person name="Sun Q."/>
            <person name="Kim S."/>
        </authorList>
    </citation>
    <scope>NUCLEOTIDE SEQUENCE</scope>
    <source>
        <strain evidence="15">KCTC 42590</strain>
    </source>
</reference>
<evidence type="ECO:0000256" key="3">
    <source>
        <dbReference type="ARBA" id="ARBA00021622"/>
    </source>
</evidence>
<evidence type="ECO:0000256" key="5">
    <source>
        <dbReference type="ARBA" id="ARBA00022475"/>
    </source>
</evidence>
<feature type="compositionally biased region" description="Basic and acidic residues" evidence="14">
    <location>
        <begin position="7"/>
        <end position="23"/>
    </location>
</feature>
<comment type="caution">
    <text evidence="15">The sequence shown here is derived from an EMBL/GenBank/DDBJ whole genome shotgun (WGS) entry which is preliminary data.</text>
</comment>
<dbReference type="InterPro" id="IPR006135">
    <property type="entry name" value="T3SS_substrate_exporter"/>
</dbReference>
<dbReference type="AlphaFoldDB" id="A0A919AWS3"/>
<dbReference type="GO" id="GO:0009306">
    <property type="term" value="P:protein secretion"/>
    <property type="evidence" value="ECO:0007669"/>
    <property type="project" value="InterPro"/>
</dbReference>
<evidence type="ECO:0000256" key="2">
    <source>
        <dbReference type="ARBA" id="ARBA00010690"/>
    </source>
</evidence>
<keyword evidence="7 13" id="KW-1005">Bacterial flagellum biogenesis</keyword>
<dbReference type="FunFam" id="3.40.1690.10:FF:000001">
    <property type="entry name" value="Flagellar biosynthetic protein FlhB"/>
    <property type="match status" value="1"/>
</dbReference>
<evidence type="ECO:0000256" key="9">
    <source>
        <dbReference type="ARBA" id="ARBA00022989"/>
    </source>
</evidence>
<keyword evidence="9 13" id="KW-1133">Transmembrane helix</keyword>
<evidence type="ECO:0000256" key="7">
    <source>
        <dbReference type="ARBA" id="ARBA00022795"/>
    </source>
</evidence>
<dbReference type="InterPro" id="IPR006136">
    <property type="entry name" value="FlhB"/>
</dbReference>
<keyword evidence="10 13" id="KW-0472">Membrane</keyword>
<evidence type="ECO:0000313" key="16">
    <source>
        <dbReference type="Proteomes" id="UP000630923"/>
    </source>
</evidence>
<feature type="transmembrane region" description="Helical" evidence="13">
    <location>
        <begin position="36"/>
        <end position="65"/>
    </location>
</feature>
<comment type="subcellular location">
    <subcellularLocation>
        <location evidence="1">Cell membrane</location>
        <topology evidence="1">Multi-pass membrane protein</topology>
    </subcellularLocation>
</comment>
<keyword evidence="15" id="KW-0969">Cilium</keyword>
<feature type="transmembrane region" description="Helical" evidence="13">
    <location>
        <begin position="149"/>
        <end position="165"/>
    </location>
</feature>
<keyword evidence="4 13" id="KW-0813">Transport</keyword>
<keyword evidence="16" id="KW-1185">Reference proteome</keyword>
<dbReference type="Pfam" id="PF01312">
    <property type="entry name" value="Bac_export_2"/>
    <property type="match status" value="1"/>
</dbReference>
<dbReference type="PANTHER" id="PTHR30531">
    <property type="entry name" value="FLAGELLAR BIOSYNTHETIC PROTEIN FLHB"/>
    <property type="match status" value="1"/>
</dbReference>